<keyword evidence="1" id="KW-0812">Transmembrane</keyword>
<dbReference type="GO" id="GO:0008053">
    <property type="term" value="P:mitochondrial fusion"/>
    <property type="evidence" value="ECO:0007669"/>
    <property type="project" value="InterPro"/>
</dbReference>
<dbReference type="GeneID" id="108280458"/>
<dbReference type="AlphaFoldDB" id="A0A9F7R6Y4"/>
<dbReference type="RefSeq" id="XP_053529613.1">
    <property type="nucleotide sequence ID" value="XM_053673638.1"/>
</dbReference>
<name>A0A9F7R6Y4_ICTPU</name>
<dbReference type="InterPro" id="IPR019392">
    <property type="entry name" value="Miga"/>
</dbReference>
<dbReference type="KEGG" id="ipu:108280458"/>
<evidence type="ECO:0000313" key="3">
    <source>
        <dbReference type="RefSeq" id="XP_053529613.1"/>
    </source>
</evidence>
<reference evidence="3" key="2">
    <citation type="submission" date="2025-08" db="UniProtKB">
        <authorList>
            <consortium name="RefSeq"/>
        </authorList>
    </citation>
    <scope>IDENTIFICATION</scope>
    <source>
        <tissue evidence="3">Blood</tissue>
    </source>
</reference>
<reference evidence="2" key="1">
    <citation type="journal article" date="2016" name="Nat. Commun.">
        <title>The channel catfish genome sequence provides insights into the evolution of scale formation in teleosts.</title>
        <authorList>
            <person name="Liu Z."/>
            <person name="Liu S."/>
            <person name="Yao J."/>
            <person name="Bao L."/>
            <person name="Zhang J."/>
            <person name="Li Y."/>
            <person name="Jiang C."/>
            <person name="Sun L."/>
            <person name="Wang R."/>
            <person name="Zhang Y."/>
            <person name="Zhou T."/>
            <person name="Zeng Q."/>
            <person name="Fu Q."/>
            <person name="Gao S."/>
            <person name="Li N."/>
            <person name="Koren S."/>
            <person name="Jiang Y."/>
            <person name="Zimin A."/>
            <person name="Xu P."/>
            <person name="Phillippy A.M."/>
            <person name="Geng X."/>
            <person name="Song L."/>
            <person name="Sun F."/>
            <person name="Li C."/>
            <person name="Wang X."/>
            <person name="Chen A."/>
            <person name="Jin Y."/>
            <person name="Yuan Z."/>
            <person name="Yang Y."/>
            <person name="Tan S."/>
            <person name="Peatman E."/>
            <person name="Lu J."/>
            <person name="Qin Z."/>
            <person name="Dunham R."/>
            <person name="Li Z."/>
            <person name="Sonstegard T."/>
            <person name="Feng J."/>
            <person name="Danzmann R.G."/>
            <person name="Schroeder S."/>
            <person name="Scheffler B."/>
            <person name="Duke M.V."/>
            <person name="Ballard L."/>
            <person name="Kucuktas H."/>
            <person name="Kaltenboeck L."/>
            <person name="Liu H."/>
            <person name="Armbruster J."/>
            <person name="Xie Y."/>
            <person name="Kirby M.L."/>
            <person name="Tian Y."/>
            <person name="Flanagan M.E."/>
            <person name="Mu W."/>
            <person name="Waldbieser G.C."/>
        </authorList>
    </citation>
    <scope>NUCLEOTIDE SEQUENCE [LARGE SCALE GENOMIC DNA]</scope>
    <source>
        <strain evidence="2">SDA103</strain>
    </source>
</reference>
<keyword evidence="1" id="KW-1133">Transmembrane helix</keyword>
<dbReference type="Proteomes" id="UP000221080">
    <property type="component" value="Chromosome 20"/>
</dbReference>
<keyword evidence="1" id="KW-0472">Membrane</keyword>
<proteinExistence type="predicted"/>
<accession>A0A9F7R6Y4</accession>
<dbReference type="OrthoDB" id="8964675at2759"/>
<evidence type="ECO:0000313" key="2">
    <source>
        <dbReference type="Proteomes" id="UP000221080"/>
    </source>
</evidence>
<gene>
    <name evidence="3" type="primary">LOC108280458</name>
</gene>
<organism evidence="2 3">
    <name type="scientific">Ictalurus punctatus</name>
    <name type="common">Channel catfish</name>
    <name type="synonym">Silurus punctatus</name>
    <dbReference type="NCBI Taxonomy" id="7998"/>
    <lineage>
        <taxon>Eukaryota</taxon>
        <taxon>Metazoa</taxon>
        <taxon>Chordata</taxon>
        <taxon>Craniata</taxon>
        <taxon>Vertebrata</taxon>
        <taxon>Euteleostomi</taxon>
        <taxon>Actinopterygii</taxon>
        <taxon>Neopterygii</taxon>
        <taxon>Teleostei</taxon>
        <taxon>Ostariophysi</taxon>
        <taxon>Siluriformes</taxon>
        <taxon>Ictaluridae</taxon>
        <taxon>Ictalurus</taxon>
    </lineage>
</organism>
<feature type="transmembrane region" description="Helical" evidence="1">
    <location>
        <begin position="13"/>
        <end position="36"/>
    </location>
</feature>
<evidence type="ECO:0000256" key="1">
    <source>
        <dbReference type="SAM" id="Phobius"/>
    </source>
</evidence>
<sequence>MDFGRFVLDMKNWILREIACAAGLFVLSAGAGYCVYRRLRRGIAPPENTQPPHEPENVLGDTVDTPSVLQVVEQNLELLPTEPHDEPSAVVLEKEESFLELEVPFIREHLLERGVTDIGLKLCALRKAFSTLLASIHNQNFLFVLGKKIVMRLAAANNQDVVGVQLAYESLIRFLRSPPNRESIVTELFGAQLHHYNFMDVFYELLIFRYVTNDSAPEACEGGFLERLFAFISMWNPDEWEPAAELYFTMLIDQLTVLCEVLFSQPLELYSDPAALASPVSRLLWQHVPLMIDMLEKL</sequence>
<protein>
    <submittedName>
        <fullName evidence="3">Uncharacterized protein LOC108280458</fullName>
    </submittedName>
</protein>
<keyword evidence="2" id="KW-1185">Reference proteome</keyword>
<dbReference type="Pfam" id="PF10265">
    <property type="entry name" value="Miga"/>
    <property type="match status" value="1"/>
</dbReference>